<proteinExistence type="predicted"/>
<accession>A0ABT8DKV3</accession>
<reference evidence="1 2" key="1">
    <citation type="submission" date="2023-06" db="EMBL/GenBank/DDBJ databases">
        <title>Pelomonas sp. PFR6 16S ribosomal RNA gene Genome sequencing and assembly.</title>
        <authorList>
            <person name="Woo H."/>
        </authorList>
    </citation>
    <scope>NUCLEOTIDE SEQUENCE [LARGE SCALE GENOMIC DNA]</scope>
    <source>
        <strain evidence="1 2">PFR6</strain>
    </source>
</reference>
<keyword evidence="2" id="KW-1185">Reference proteome</keyword>
<sequence length="174" mass="20087">MQVQLETWYILRDVVRDGDCLRARFVPDYFSAEVAAPVVVLEVEAPSDSADAEAKLNRFRDEYLIDLDVLEESVELWAEHDDVPAVLRGRSISYRRTAYLDSDLRCLVEELNRHIESNQSEIAKLLARHREVESFVVELMHRAQTKRSMTTRPTSAIDAQMQILERILGKLRDA</sequence>
<evidence type="ECO:0000313" key="1">
    <source>
        <dbReference type="EMBL" id="MDN3919040.1"/>
    </source>
</evidence>
<dbReference type="Proteomes" id="UP001228044">
    <property type="component" value="Unassembled WGS sequence"/>
</dbReference>
<protein>
    <submittedName>
        <fullName evidence="1">Uncharacterized protein</fullName>
    </submittedName>
</protein>
<name>A0ABT8DKV3_9BURK</name>
<organism evidence="1 2">
    <name type="scientific">Roseateles violae</name>
    <dbReference type="NCBI Taxonomy" id="3058042"/>
    <lineage>
        <taxon>Bacteria</taxon>
        <taxon>Pseudomonadati</taxon>
        <taxon>Pseudomonadota</taxon>
        <taxon>Betaproteobacteria</taxon>
        <taxon>Burkholderiales</taxon>
        <taxon>Sphaerotilaceae</taxon>
        <taxon>Roseateles</taxon>
    </lineage>
</organism>
<gene>
    <name evidence="1" type="ORF">QWJ38_01990</name>
</gene>
<dbReference type="RefSeq" id="WP_290357360.1">
    <property type="nucleotide sequence ID" value="NZ_JAUHHC010000001.1"/>
</dbReference>
<comment type="caution">
    <text evidence="1">The sequence shown here is derived from an EMBL/GenBank/DDBJ whole genome shotgun (WGS) entry which is preliminary data.</text>
</comment>
<dbReference type="EMBL" id="JAUHHC010000001">
    <property type="protein sequence ID" value="MDN3919040.1"/>
    <property type="molecule type" value="Genomic_DNA"/>
</dbReference>
<evidence type="ECO:0000313" key="2">
    <source>
        <dbReference type="Proteomes" id="UP001228044"/>
    </source>
</evidence>